<sequence>MDDLIQFSNDNDAVFTQDDILAIFDPISSSESSSSAVSTPQLSSKPPRTLPPVSLILRPPRPEDIYLPTPPYVAPIVFPNLSSSSTTNAVTVPSLPSRTQSTFVNQNPNAGPNPPRRRQSLAANAVTLRNSSQTIARINRISSDSLYIAMISDRASSVYSRKSEMQEPDSPASALAFKVFWLRNSEKYRWTNKETNPGVVYALENSRISHATEIRIEPSLITDEKLEVFTVDIRTSVAELVFEVNAKLRDAESELFNKSFCLQERVTFAVKFNNFVRFFLLNRLQGQLFDRKPHRHRNLFL</sequence>
<evidence type="ECO:0000313" key="2">
    <source>
        <dbReference type="EMBL" id="CBY31461.1"/>
    </source>
</evidence>
<accession>E4Y761</accession>
<gene>
    <name evidence="2" type="ORF">GSOID_T00025367001</name>
</gene>
<protein>
    <submittedName>
        <fullName evidence="2">Uncharacterized protein</fullName>
    </submittedName>
</protein>
<evidence type="ECO:0000256" key="1">
    <source>
        <dbReference type="SAM" id="MobiDB-lite"/>
    </source>
</evidence>
<organism evidence="2">
    <name type="scientific">Oikopleura dioica</name>
    <name type="common">Tunicate</name>
    <dbReference type="NCBI Taxonomy" id="34765"/>
    <lineage>
        <taxon>Eukaryota</taxon>
        <taxon>Metazoa</taxon>
        <taxon>Chordata</taxon>
        <taxon>Tunicata</taxon>
        <taxon>Appendicularia</taxon>
        <taxon>Copelata</taxon>
        <taxon>Oikopleuridae</taxon>
        <taxon>Oikopleura</taxon>
    </lineage>
</organism>
<dbReference type="Proteomes" id="UP000011014">
    <property type="component" value="Unassembled WGS sequence"/>
</dbReference>
<feature type="region of interest" description="Disordered" evidence="1">
    <location>
        <begin position="30"/>
        <end position="53"/>
    </location>
</feature>
<reference evidence="2" key="1">
    <citation type="journal article" date="2010" name="Science">
        <title>Plasticity of animal genome architecture unmasked by rapid evolution of a pelagic tunicate.</title>
        <authorList>
            <person name="Denoeud F."/>
            <person name="Henriet S."/>
            <person name="Mungpakdee S."/>
            <person name="Aury J.M."/>
            <person name="Da Silva C."/>
            <person name="Brinkmann H."/>
            <person name="Mikhaleva J."/>
            <person name="Olsen L.C."/>
            <person name="Jubin C."/>
            <person name="Canestro C."/>
            <person name="Bouquet J.M."/>
            <person name="Danks G."/>
            <person name="Poulain J."/>
            <person name="Campsteijn C."/>
            <person name="Adamski M."/>
            <person name="Cross I."/>
            <person name="Yadetie F."/>
            <person name="Muffato M."/>
            <person name="Louis A."/>
            <person name="Butcher S."/>
            <person name="Tsagkogeorga G."/>
            <person name="Konrad A."/>
            <person name="Singh S."/>
            <person name="Jensen M.F."/>
            <person name="Cong E.H."/>
            <person name="Eikeseth-Otteraa H."/>
            <person name="Noel B."/>
            <person name="Anthouard V."/>
            <person name="Porcel B.M."/>
            <person name="Kachouri-Lafond R."/>
            <person name="Nishino A."/>
            <person name="Ugolini M."/>
            <person name="Chourrout P."/>
            <person name="Nishida H."/>
            <person name="Aasland R."/>
            <person name="Huzurbazar S."/>
            <person name="Westhof E."/>
            <person name="Delsuc F."/>
            <person name="Lehrach H."/>
            <person name="Reinhardt R."/>
            <person name="Weissenbach J."/>
            <person name="Roy S.W."/>
            <person name="Artiguenave F."/>
            <person name="Postlethwait J.H."/>
            <person name="Manak J.R."/>
            <person name="Thompson E.M."/>
            <person name="Jaillon O."/>
            <person name="Du Pasquier L."/>
            <person name="Boudinot P."/>
            <person name="Liberles D.A."/>
            <person name="Volff J.N."/>
            <person name="Philippe H."/>
            <person name="Lenhard B."/>
            <person name="Roest Crollius H."/>
            <person name="Wincker P."/>
            <person name="Chourrout D."/>
        </authorList>
    </citation>
    <scope>NUCLEOTIDE SEQUENCE [LARGE SCALE GENOMIC DNA]</scope>
</reference>
<feature type="compositionally biased region" description="Polar residues" evidence="1">
    <location>
        <begin position="88"/>
        <end position="104"/>
    </location>
</feature>
<name>E4Y761_OIKDI</name>
<dbReference type="EMBL" id="FN654304">
    <property type="protein sequence ID" value="CBY31461.1"/>
    <property type="molecule type" value="Genomic_DNA"/>
</dbReference>
<proteinExistence type="predicted"/>
<feature type="region of interest" description="Disordered" evidence="1">
    <location>
        <begin position="88"/>
        <end position="118"/>
    </location>
</feature>
<dbReference type="AlphaFoldDB" id="E4Y761"/>